<keyword evidence="1" id="KW-1133">Transmembrane helix</keyword>
<dbReference type="Pfam" id="PF02517">
    <property type="entry name" value="Rce1-like"/>
    <property type="match status" value="1"/>
</dbReference>
<protein>
    <submittedName>
        <fullName evidence="3">Membrane protease YdiL, CAAX protease family</fullName>
    </submittedName>
</protein>
<dbReference type="PANTHER" id="PTHR35797:SF1">
    <property type="entry name" value="PROTEASE"/>
    <property type="match status" value="1"/>
</dbReference>
<dbReference type="EMBL" id="FOEE01000005">
    <property type="protein sequence ID" value="SEO84527.1"/>
    <property type="molecule type" value="Genomic_DNA"/>
</dbReference>
<dbReference type="InterPro" id="IPR003675">
    <property type="entry name" value="Rce1/LyrA-like_dom"/>
</dbReference>
<feature type="transmembrane region" description="Helical" evidence="1">
    <location>
        <begin position="235"/>
        <end position="254"/>
    </location>
</feature>
<dbReference type="STRING" id="673521.SAMN05660991_01979"/>
<dbReference type="OrthoDB" id="3693644at2"/>
<reference evidence="4" key="1">
    <citation type="submission" date="2016-10" db="EMBL/GenBank/DDBJ databases">
        <authorList>
            <person name="Varghese N."/>
            <person name="Submissions S."/>
        </authorList>
    </citation>
    <scope>NUCLEOTIDE SEQUENCE [LARGE SCALE GENOMIC DNA]</scope>
    <source>
        <strain evidence="4">DSM 45413</strain>
    </source>
</reference>
<feature type="transmembrane region" description="Helical" evidence="1">
    <location>
        <begin position="154"/>
        <end position="177"/>
    </location>
</feature>
<dbReference type="PANTHER" id="PTHR35797">
    <property type="entry name" value="PROTEASE-RELATED"/>
    <property type="match status" value="1"/>
</dbReference>
<keyword evidence="1" id="KW-0472">Membrane</keyword>
<dbReference type="RefSeq" id="WP_091942598.1">
    <property type="nucleotide sequence ID" value="NZ_FOEE01000005.1"/>
</dbReference>
<accession>A0A1H8T0T4</accession>
<sequence>MSRADLGEVLREVVRDRPLVAYVVLAVALSWAWWVPVALAGGTASHVPGLVGPMLAALLVTAATGGRAGLRRLRGRPGAIRWWVLALTPLLLGAVAAAVVTVVGDGPSAGDFAEMPGVPAWPWPVVFLLLLVVGGLGEEVGWRGLAWTRLRRRLGLRDAALILTVPWALWHLPLFWIDSGLAGLSPVVVPGWLIGLASGAVVLGRLYERSGSLLVVALAHTAVNVVSGTRGGEGAVAAVVSVGVIAAAMAVLAADRRAAATTARHDARST</sequence>
<name>A0A1H8T0T4_9ACTN</name>
<evidence type="ECO:0000259" key="2">
    <source>
        <dbReference type="Pfam" id="PF02517"/>
    </source>
</evidence>
<dbReference type="InterPro" id="IPR042150">
    <property type="entry name" value="MmRce1-like"/>
</dbReference>
<feature type="transmembrane region" description="Helical" evidence="1">
    <location>
        <begin position="20"/>
        <end position="44"/>
    </location>
</feature>
<keyword evidence="4" id="KW-1185">Reference proteome</keyword>
<proteinExistence type="predicted"/>
<gene>
    <name evidence="3" type="ORF">SAMN05660991_01979</name>
</gene>
<keyword evidence="3" id="KW-0645">Protease</keyword>
<feature type="transmembrane region" description="Helical" evidence="1">
    <location>
        <begin position="82"/>
        <end position="103"/>
    </location>
</feature>
<dbReference type="AlphaFoldDB" id="A0A1H8T0T4"/>
<evidence type="ECO:0000313" key="4">
    <source>
        <dbReference type="Proteomes" id="UP000198960"/>
    </source>
</evidence>
<feature type="transmembrane region" description="Helical" evidence="1">
    <location>
        <begin position="123"/>
        <end position="142"/>
    </location>
</feature>
<keyword evidence="3" id="KW-0378">Hydrolase</keyword>
<dbReference type="GO" id="GO:0004175">
    <property type="term" value="F:endopeptidase activity"/>
    <property type="evidence" value="ECO:0007669"/>
    <property type="project" value="UniProtKB-ARBA"/>
</dbReference>
<feature type="domain" description="CAAX prenyl protease 2/Lysostaphin resistance protein A-like" evidence="2">
    <location>
        <begin position="122"/>
        <end position="226"/>
    </location>
</feature>
<evidence type="ECO:0000313" key="3">
    <source>
        <dbReference type="EMBL" id="SEO84527.1"/>
    </source>
</evidence>
<feature type="transmembrane region" description="Helical" evidence="1">
    <location>
        <begin position="211"/>
        <end position="229"/>
    </location>
</feature>
<dbReference type="GO" id="GO:0080120">
    <property type="term" value="P:CAAX-box protein maturation"/>
    <property type="evidence" value="ECO:0007669"/>
    <property type="project" value="UniProtKB-ARBA"/>
</dbReference>
<feature type="transmembrane region" description="Helical" evidence="1">
    <location>
        <begin position="50"/>
        <end position="70"/>
    </location>
</feature>
<dbReference type="GO" id="GO:0006508">
    <property type="term" value="P:proteolysis"/>
    <property type="evidence" value="ECO:0007669"/>
    <property type="project" value="UniProtKB-KW"/>
</dbReference>
<organism evidence="3 4">
    <name type="scientific">Trujillonella endophytica</name>
    <dbReference type="NCBI Taxonomy" id="673521"/>
    <lineage>
        <taxon>Bacteria</taxon>
        <taxon>Bacillati</taxon>
        <taxon>Actinomycetota</taxon>
        <taxon>Actinomycetes</taxon>
        <taxon>Geodermatophilales</taxon>
        <taxon>Geodermatophilaceae</taxon>
        <taxon>Trujillonella</taxon>
    </lineage>
</organism>
<keyword evidence="1" id="KW-0812">Transmembrane</keyword>
<dbReference type="Proteomes" id="UP000198960">
    <property type="component" value="Unassembled WGS sequence"/>
</dbReference>
<feature type="transmembrane region" description="Helical" evidence="1">
    <location>
        <begin position="183"/>
        <end position="204"/>
    </location>
</feature>
<evidence type="ECO:0000256" key="1">
    <source>
        <dbReference type="SAM" id="Phobius"/>
    </source>
</evidence>